<organism evidence="1 2">
    <name type="scientific">Colocasia esculenta</name>
    <name type="common">Wild taro</name>
    <name type="synonym">Arum esculentum</name>
    <dbReference type="NCBI Taxonomy" id="4460"/>
    <lineage>
        <taxon>Eukaryota</taxon>
        <taxon>Viridiplantae</taxon>
        <taxon>Streptophyta</taxon>
        <taxon>Embryophyta</taxon>
        <taxon>Tracheophyta</taxon>
        <taxon>Spermatophyta</taxon>
        <taxon>Magnoliopsida</taxon>
        <taxon>Liliopsida</taxon>
        <taxon>Araceae</taxon>
        <taxon>Aroideae</taxon>
        <taxon>Colocasieae</taxon>
        <taxon>Colocasia</taxon>
    </lineage>
</organism>
<proteinExistence type="predicted"/>
<sequence>MGDSGFFSNHGGVEAAGLIGAWRRYLVVLRRDRSRLWLLVLGRRRLPVLGLLREGRRILKATVLLVAFWLPSGNSDHLHVRRVSSTRRLADISIGKATARFVVTRSRWNGLSRYQPLAGFKPGWPEQSWRALSWGYEHR</sequence>
<dbReference type="Proteomes" id="UP000652761">
    <property type="component" value="Unassembled WGS sequence"/>
</dbReference>
<accession>A0A843XP37</accession>
<dbReference type="EMBL" id="NMUH01010094">
    <property type="protein sequence ID" value="MQM20707.1"/>
    <property type="molecule type" value="Genomic_DNA"/>
</dbReference>
<keyword evidence="2" id="KW-1185">Reference proteome</keyword>
<gene>
    <name evidence="1" type="ORF">Taro_053734</name>
</gene>
<comment type="caution">
    <text evidence="1">The sequence shown here is derived from an EMBL/GenBank/DDBJ whole genome shotgun (WGS) entry which is preliminary data.</text>
</comment>
<evidence type="ECO:0000313" key="1">
    <source>
        <dbReference type="EMBL" id="MQM20707.1"/>
    </source>
</evidence>
<evidence type="ECO:0000313" key="2">
    <source>
        <dbReference type="Proteomes" id="UP000652761"/>
    </source>
</evidence>
<name>A0A843XP37_COLES</name>
<dbReference type="AlphaFoldDB" id="A0A843XP37"/>
<reference evidence="1" key="1">
    <citation type="submission" date="2017-07" db="EMBL/GenBank/DDBJ databases">
        <title>Taro Niue Genome Assembly and Annotation.</title>
        <authorList>
            <person name="Atibalentja N."/>
            <person name="Keating K."/>
            <person name="Fields C.J."/>
        </authorList>
    </citation>
    <scope>NUCLEOTIDE SEQUENCE</scope>
    <source>
        <strain evidence="1">Niue_2</strain>
        <tissue evidence="1">Leaf</tissue>
    </source>
</reference>
<protein>
    <submittedName>
        <fullName evidence="1">Uncharacterized protein</fullName>
    </submittedName>
</protein>